<feature type="domain" description="ABC transporter" evidence="11">
    <location>
        <begin position="1"/>
        <end position="234"/>
    </location>
</feature>
<evidence type="ECO:0000256" key="6">
    <source>
        <dbReference type="ARBA" id="ARBA00022737"/>
    </source>
</evidence>
<dbReference type="FunFam" id="3.40.50.300:FF:000127">
    <property type="entry name" value="Ribose import ATP-binding protein RbsA"/>
    <property type="match status" value="1"/>
</dbReference>
<evidence type="ECO:0000256" key="9">
    <source>
        <dbReference type="ARBA" id="ARBA00022967"/>
    </source>
</evidence>
<dbReference type="GO" id="GO:0015749">
    <property type="term" value="P:monosaccharide transmembrane transport"/>
    <property type="evidence" value="ECO:0007669"/>
    <property type="project" value="UniProtKB-ARBA"/>
</dbReference>
<evidence type="ECO:0000256" key="4">
    <source>
        <dbReference type="ARBA" id="ARBA00022475"/>
    </source>
</evidence>
<dbReference type="CDD" id="cd03215">
    <property type="entry name" value="ABC_Carb_Monos_II"/>
    <property type="match status" value="1"/>
</dbReference>
<evidence type="ECO:0000256" key="10">
    <source>
        <dbReference type="ARBA" id="ARBA00023136"/>
    </source>
</evidence>
<dbReference type="InterPro" id="IPR017871">
    <property type="entry name" value="ABC_transporter-like_CS"/>
</dbReference>
<comment type="caution">
    <text evidence="12">The sequence shown here is derived from an EMBL/GenBank/DDBJ whole genome shotgun (WGS) entry which is preliminary data.</text>
</comment>
<dbReference type="InterPro" id="IPR050107">
    <property type="entry name" value="ABC_carbohydrate_import_ATPase"/>
</dbReference>
<evidence type="ECO:0000313" key="12">
    <source>
        <dbReference type="EMBL" id="MBB6693391.1"/>
    </source>
</evidence>
<evidence type="ECO:0000256" key="5">
    <source>
        <dbReference type="ARBA" id="ARBA00022597"/>
    </source>
</evidence>
<feature type="domain" description="ABC transporter" evidence="11">
    <location>
        <begin position="244"/>
        <end position="488"/>
    </location>
</feature>
<sequence length="491" mass="53917">MTGISKAYHGVKALDKVTLEVRPGEVHALMGENGAGKSTLVKILTGLVKPDEGEIEYYGKPVRIDGPQAALDLGIAMIHQELNPIPEMTVAENLFLGREPTRGPFLNRRELRRRTRELLAEFGFPLDPDEKVGKLSVARKQMLEIIKAVSYNAKLIIMDEPTSALSDGEVKTLFQTIASLKGKGVPVIYISHRMEEIFSMTDRVTVLRDGQYIGSKPTGELDPDRLISMMVGRPLEAIYPKETVSPGEVAFEAAGLTRRSVFENVSFQVRRGEILGIAGLMGAGRSEVARAIFGIDRLDEGEVKIGGSPVAIRHPADAIRHGIALVTEDRKELGLVLCRSIQENMTMASLPLSERKAFLSRSEESRVVDELAGRIRVKMRDPKQLVQYLSGGNQQKVVLAKWLLTRPKVLILDEPTRGIDVGAKAEIYRMMSNLAKEGMAIIMISSELPEVLGMSDRVLVMGQGRIRGEFQGGQITQEQILACAVGGERDG</sequence>
<evidence type="ECO:0000256" key="7">
    <source>
        <dbReference type="ARBA" id="ARBA00022741"/>
    </source>
</evidence>
<reference evidence="12 13" key="1">
    <citation type="submission" date="2020-08" db="EMBL/GenBank/DDBJ databases">
        <title>Cohnella phylogeny.</title>
        <authorList>
            <person name="Dunlap C."/>
        </authorList>
    </citation>
    <scope>NUCLEOTIDE SEQUENCE [LARGE SCALE GENOMIC DNA]</scope>
    <source>
        <strain evidence="12 13">DSM 25239</strain>
    </source>
</reference>
<dbReference type="InterPro" id="IPR003593">
    <property type="entry name" value="AAA+_ATPase"/>
</dbReference>
<dbReference type="InterPro" id="IPR027417">
    <property type="entry name" value="P-loop_NTPase"/>
</dbReference>
<dbReference type="SMART" id="SM00382">
    <property type="entry name" value="AAA"/>
    <property type="match status" value="2"/>
</dbReference>
<dbReference type="EMBL" id="JACJVR010000072">
    <property type="protein sequence ID" value="MBB6693391.1"/>
    <property type="molecule type" value="Genomic_DNA"/>
</dbReference>
<dbReference type="GO" id="GO:0005524">
    <property type="term" value="F:ATP binding"/>
    <property type="evidence" value="ECO:0007669"/>
    <property type="project" value="UniProtKB-KW"/>
</dbReference>
<keyword evidence="13" id="KW-1185">Reference proteome</keyword>
<evidence type="ECO:0000313" key="13">
    <source>
        <dbReference type="Proteomes" id="UP000553776"/>
    </source>
</evidence>
<keyword evidence="4" id="KW-1003">Cell membrane</keyword>
<proteinExistence type="predicted"/>
<dbReference type="AlphaFoldDB" id="A0A841U5R2"/>
<dbReference type="Proteomes" id="UP000553776">
    <property type="component" value="Unassembled WGS sequence"/>
</dbReference>
<keyword evidence="3" id="KW-0813">Transport</keyword>
<dbReference type="PROSITE" id="PS00211">
    <property type="entry name" value="ABC_TRANSPORTER_1"/>
    <property type="match status" value="1"/>
</dbReference>
<evidence type="ECO:0000259" key="11">
    <source>
        <dbReference type="PROSITE" id="PS50893"/>
    </source>
</evidence>
<evidence type="ECO:0000256" key="1">
    <source>
        <dbReference type="ARBA" id="ARBA00004202"/>
    </source>
</evidence>
<keyword evidence="7" id="KW-0547">Nucleotide-binding</keyword>
<gene>
    <name evidence="12" type="ORF">H7B90_18540</name>
</gene>
<evidence type="ECO:0000256" key="2">
    <source>
        <dbReference type="ARBA" id="ARBA00004533"/>
    </source>
</evidence>
<dbReference type="InterPro" id="IPR003439">
    <property type="entry name" value="ABC_transporter-like_ATP-bd"/>
</dbReference>
<protein>
    <submittedName>
        <fullName evidence="12">Sugar ABC transporter ATP-binding protein</fullName>
    </submittedName>
</protein>
<dbReference type="Pfam" id="PF00005">
    <property type="entry name" value="ABC_tran"/>
    <property type="match status" value="2"/>
</dbReference>
<dbReference type="GO" id="GO:0016887">
    <property type="term" value="F:ATP hydrolysis activity"/>
    <property type="evidence" value="ECO:0007669"/>
    <property type="project" value="InterPro"/>
</dbReference>
<keyword evidence="6" id="KW-0677">Repeat</keyword>
<keyword evidence="10" id="KW-0472">Membrane</keyword>
<dbReference type="SUPFAM" id="SSF52540">
    <property type="entry name" value="P-loop containing nucleoside triphosphate hydrolases"/>
    <property type="match status" value="2"/>
</dbReference>
<dbReference type="PANTHER" id="PTHR43790:SF3">
    <property type="entry name" value="D-ALLOSE IMPORT ATP-BINDING PROTEIN ALSA-RELATED"/>
    <property type="match status" value="1"/>
</dbReference>
<name>A0A841U5R2_9BACL</name>
<evidence type="ECO:0000256" key="3">
    <source>
        <dbReference type="ARBA" id="ARBA00022448"/>
    </source>
</evidence>
<dbReference type="PROSITE" id="PS50893">
    <property type="entry name" value="ABC_TRANSPORTER_2"/>
    <property type="match status" value="2"/>
</dbReference>
<dbReference type="GO" id="GO:0005886">
    <property type="term" value="C:plasma membrane"/>
    <property type="evidence" value="ECO:0007669"/>
    <property type="project" value="UniProtKB-SubCell"/>
</dbReference>
<dbReference type="CDD" id="cd03216">
    <property type="entry name" value="ABC_Carb_Monos_I"/>
    <property type="match status" value="1"/>
</dbReference>
<dbReference type="Gene3D" id="3.40.50.300">
    <property type="entry name" value="P-loop containing nucleotide triphosphate hydrolases"/>
    <property type="match status" value="2"/>
</dbReference>
<dbReference type="PANTHER" id="PTHR43790">
    <property type="entry name" value="CARBOHYDRATE TRANSPORT ATP-BINDING PROTEIN MG119-RELATED"/>
    <property type="match status" value="1"/>
</dbReference>
<keyword evidence="9" id="KW-1278">Translocase</keyword>
<accession>A0A841U5R2</accession>
<organism evidence="12 13">
    <name type="scientific">Cohnella xylanilytica</name>
    <dbReference type="NCBI Taxonomy" id="557555"/>
    <lineage>
        <taxon>Bacteria</taxon>
        <taxon>Bacillati</taxon>
        <taxon>Bacillota</taxon>
        <taxon>Bacilli</taxon>
        <taxon>Bacillales</taxon>
        <taxon>Paenibacillaceae</taxon>
        <taxon>Cohnella</taxon>
    </lineage>
</organism>
<dbReference type="FunFam" id="3.40.50.300:FF:000126">
    <property type="entry name" value="Galactose/methyl galactoside import ATP-binding protein MglA"/>
    <property type="match status" value="1"/>
</dbReference>
<keyword evidence="5" id="KW-0762">Sugar transport</keyword>
<keyword evidence="8 12" id="KW-0067">ATP-binding</keyword>
<evidence type="ECO:0000256" key="8">
    <source>
        <dbReference type="ARBA" id="ARBA00022840"/>
    </source>
</evidence>
<comment type="subcellular location">
    <subcellularLocation>
        <location evidence="2">Cell inner membrane</location>
    </subcellularLocation>
    <subcellularLocation>
        <location evidence="1">Cell membrane</location>
        <topology evidence="1">Peripheral membrane protein</topology>
    </subcellularLocation>
</comment>